<accession>A0AAU9NW78</accession>
<name>A0AAU9NW78_9ASTR</name>
<comment type="catalytic activity">
    <reaction evidence="1">
        <text>Hydrolysis of (1-&gt;3)-beta-D-glucosidic linkages in (1-&gt;3)-beta-D-glucans.</text>
        <dbReference type="EC" id="3.2.1.39"/>
    </reaction>
</comment>
<evidence type="ECO:0000256" key="4">
    <source>
        <dbReference type="ARBA" id="ARBA00022729"/>
    </source>
</evidence>
<dbReference type="InterPro" id="IPR044965">
    <property type="entry name" value="Glyco_hydro_17_plant"/>
</dbReference>
<dbReference type="EC" id="3.2.1.39" evidence="3"/>
<comment type="caution">
    <text evidence="8">The sequence shown here is derived from an EMBL/GenBank/DDBJ whole genome shotgun (WGS) entry which is preliminary data.</text>
</comment>
<dbReference type="GO" id="GO:0042973">
    <property type="term" value="F:glucan endo-1,3-beta-D-glucosidase activity"/>
    <property type="evidence" value="ECO:0007669"/>
    <property type="project" value="UniProtKB-EC"/>
</dbReference>
<dbReference type="InterPro" id="IPR000490">
    <property type="entry name" value="Glyco_hydro_17"/>
</dbReference>
<gene>
    <name evidence="8" type="ORF">LVIROSA_LOCUS27774</name>
</gene>
<sequence>MPMKEEVTFQHEMHGLLNDLVGENQVGPSEDDVNNDQEKENIRITFNDIFKEAEEKVYPNSKYNKLSCVVNLYHLKCLNGWSNKYFSMLLEFLTDLLPEGNVLPKTAQQVKKMLTSSGLGYQKIHSCPNDCMLFWADKEKDESCSICGSSRWQVPKDNSNYEMGPTKKKESKILHWFPLKPRLQRLFMSSKTVSLMWWHHLPAKFWIVFTRRLLIGSVVKKSTRTHAHIRLQNPVSPFILGVTELFRRRSTSKKRQNLTIFNFNGRYLPYTSFASYSIRIIYRCLHHWSWSQLWTNCQQSSTSISRTNIEFIIGLGNEYLQRMRDPQQAQTWIQQNVQPYLSQTKITCINVGNEVLGGQDTQLASYLLPAMKTMYGALVNLGLSKQVYITTAHSLQILATSFPPSQGTFQENLIQYIQPILNFHAQVDSPFFINAYPYFAYKGDPNNVPLEYVLFEPNSGSIDPHTNLKYDNMLYAQIDAVYSAIKALGHTDIEVKISETGWPSKGDENEAGATVQNAGIYNRNLMQRMQQGESTPARPSQPIDIYVFALFNENQKDGPTSERNFGLYYPDGSLVYNLGVKSYILPRIDYSSSMKNGLSILSYLVLLIGSLDDNLR</sequence>
<dbReference type="SUPFAM" id="SSF51445">
    <property type="entry name" value="(Trans)glycosidases"/>
    <property type="match status" value="1"/>
</dbReference>
<dbReference type="FunFam" id="3.20.20.80:FF:000005">
    <property type="entry name" value="Glucan endo-1,3-beta-glucosidase 14"/>
    <property type="match status" value="1"/>
</dbReference>
<evidence type="ECO:0000256" key="2">
    <source>
        <dbReference type="ARBA" id="ARBA00008773"/>
    </source>
</evidence>
<evidence type="ECO:0000313" key="9">
    <source>
        <dbReference type="Proteomes" id="UP001157418"/>
    </source>
</evidence>
<reference evidence="8 9" key="1">
    <citation type="submission" date="2022-01" db="EMBL/GenBank/DDBJ databases">
        <authorList>
            <person name="Xiong W."/>
            <person name="Schranz E."/>
        </authorList>
    </citation>
    <scope>NUCLEOTIDE SEQUENCE [LARGE SCALE GENOMIC DNA]</scope>
</reference>
<dbReference type="Pfam" id="PF00332">
    <property type="entry name" value="Glyco_hydro_17"/>
    <property type="match status" value="1"/>
</dbReference>
<organism evidence="8 9">
    <name type="scientific">Lactuca virosa</name>
    <dbReference type="NCBI Taxonomy" id="75947"/>
    <lineage>
        <taxon>Eukaryota</taxon>
        <taxon>Viridiplantae</taxon>
        <taxon>Streptophyta</taxon>
        <taxon>Embryophyta</taxon>
        <taxon>Tracheophyta</taxon>
        <taxon>Spermatophyta</taxon>
        <taxon>Magnoliopsida</taxon>
        <taxon>eudicotyledons</taxon>
        <taxon>Gunneridae</taxon>
        <taxon>Pentapetalae</taxon>
        <taxon>asterids</taxon>
        <taxon>campanulids</taxon>
        <taxon>Asterales</taxon>
        <taxon>Asteraceae</taxon>
        <taxon>Cichorioideae</taxon>
        <taxon>Cichorieae</taxon>
        <taxon>Lactucinae</taxon>
        <taxon>Lactuca</taxon>
    </lineage>
</organism>
<evidence type="ECO:0000256" key="6">
    <source>
        <dbReference type="ARBA" id="ARBA00023295"/>
    </source>
</evidence>
<keyword evidence="6" id="KW-0326">Glycosidase</keyword>
<protein>
    <recommendedName>
        <fullName evidence="3">glucan endo-1,3-beta-D-glucosidase</fullName>
        <ecNumber evidence="3">3.2.1.39</ecNumber>
    </recommendedName>
</protein>
<evidence type="ECO:0000256" key="7">
    <source>
        <dbReference type="RuleBase" id="RU004335"/>
    </source>
</evidence>
<proteinExistence type="inferred from homology"/>
<evidence type="ECO:0000256" key="3">
    <source>
        <dbReference type="ARBA" id="ARBA00012780"/>
    </source>
</evidence>
<keyword evidence="5" id="KW-0378">Hydrolase</keyword>
<keyword evidence="9" id="KW-1185">Reference proteome</keyword>
<evidence type="ECO:0000256" key="1">
    <source>
        <dbReference type="ARBA" id="ARBA00000382"/>
    </source>
</evidence>
<dbReference type="GO" id="GO:0005975">
    <property type="term" value="P:carbohydrate metabolic process"/>
    <property type="evidence" value="ECO:0007669"/>
    <property type="project" value="InterPro"/>
</dbReference>
<comment type="similarity">
    <text evidence="2 7">Belongs to the glycosyl hydrolase 17 family.</text>
</comment>
<dbReference type="AlphaFoldDB" id="A0AAU9NW78"/>
<dbReference type="PANTHER" id="PTHR32227">
    <property type="entry name" value="GLUCAN ENDO-1,3-BETA-GLUCOSIDASE BG1-RELATED-RELATED"/>
    <property type="match status" value="1"/>
</dbReference>
<dbReference type="InterPro" id="IPR017853">
    <property type="entry name" value="GH"/>
</dbReference>
<keyword evidence="4" id="KW-0732">Signal</keyword>
<evidence type="ECO:0000256" key="5">
    <source>
        <dbReference type="ARBA" id="ARBA00022801"/>
    </source>
</evidence>
<dbReference type="Gene3D" id="3.20.20.80">
    <property type="entry name" value="Glycosidases"/>
    <property type="match status" value="1"/>
</dbReference>
<evidence type="ECO:0000313" key="8">
    <source>
        <dbReference type="EMBL" id="CAH1441735.1"/>
    </source>
</evidence>
<dbReference type="Proteomes" id="UP001157418">
    <property type="component" value="Unassembled WGS sequence"/>
</dbReference>
<dbReference type="EMBL" id="CAKMRJ010005412">
    <property type="protein sequence ID" value="CAH1441735.1"/>
    <property type="molecule type" value="Genomic_DNA"/>
</dbReference>